<evidence type="ECO:0000313" key="1">
    <source>
        <dbReference type="EMBL" id="CAG2252086.1"/>
    </source>
</evidence>
<sequence>METSINIQRIFKLPYGHFDAKSISFFPYLLRGLGLRIMNKLNSTLTEQREQFIISAIVSYKEIACRNTDVIREAEEEWECLNSDSLRFDHSSLSFHRLVFILNNPNTSIHGEARLLDPDGKTRRQIIGNNLVKESNNFLVVMKKQFCKQFGENEKYVLIMFSHFIPCTLPGHMCAELLSEYATRYDEQILIGYTNVYKETNHNLSLRLMNKSDNIHCIKQNDLKLNCRKKAIETRHEADEESDMLETYLFDDEDYPEFKRMVKRVRNRSSKLKNRNREIKRRISKYLDMEDISGGLEDDNDDDVYFVDFYKAFNIFHVVSFTFHLTNAGNENKKIFKCVNH</sequence>
<gene>
    <name evidence="1" type="ORF">MEDL_63689</name>
</gene>
<accession>A0A8S3V2U6</accession>
<dbReference type="Proteomes" id="UP000683360">
    <property type="component" value="Unassembled WGS sequence"/>
</dbReference>
<protein>
    <submittedName>
        <fullName evidence="1">Uncharacterized protein</fullName>
    </submittedName>
</protein>
<name>A0A8S3V2U6_MYTED</name>
<reference evidence="1" key="1">
    <citation type="submission" date="2021-03" db="EMBL/GenBank/DDBJ databases">
        <authorList>
            <person name="Bekaert M."/>
        </authorList>
    </citation>
    <scope>NUCLEOTIDE SEQUENCE</scope>
</reference>
<keyword evidence="2" id="KW-1185">Reference proteome</keyword>
<proteinExistence type="predicted"/>
<dbReference type="EMBL" id="CAJPWZ010003105">
    <property type="protein sequence ID" value="CAG2252086.1"/>
    <property type="molecule type" value="Genomic_DNA"/>
</dbReference>
<evidence type="ECO:0000313" key="2">
    <source>
        <dbReference type="Proteomes" id="UP000683360"/>
    </source>
</evidence>
<comment type="caution">
    <text evidence="1">The sequence shown here is derived from an EMBL/GenBank/DDBJ whole genome shotgun (WGS) entry which is preliminary data.</text>
</comment>
<dbReference type="AlphaFoldDB" id="A0A8S3V2U6"/>
<dbReference type="OrthoDB" id="6161736at2759"/>
<organism evidence="1 2">
    <name type="scientific">Mytilus edulis</name>
    <name type="common">Blue mussel</name>
    <dbReference type="NCBI Taxonomy" id="6550"/>
    <lineage>
        <taxon>Eukaryota</taxon>
        <taxon>Metazoa</taxon>
        <taxon>Spiralia</taxon>
        <taxon>Lophotrochozoa</taxon>
        <taxon>Mollusca</taxon>
        <taxon>Bivalvia</taxon>
        <taxon>Autobranchia</taxon>
        <taxon>Pteriomorphia</taxon>
        <taxon>Mytilida</taxon>
        <taxon>Mytiloidea</taxon>
        <taxon>Mytilidae</taxon>
        <taxon>Mytilinae</taxon>
        <taxon>Mytilus</taxon>
    </lineage>
</organism>